<dbReference type="RefSeq" id="WP_183978998.1">
    <property type="nucleotide sequence ID" value="NZ_JACHEB010000008.1"/>
</dbReference>
<name>A0A9X0QGV3_9BACT</name>
<dbReference type="AlphaFoldDB" id="A0A9X0QGV3"/>
<dbReference type="Proteomes" id="UP000535182">
    <property type="component" value="Unassembled WGS sequence"/>
</dbReference>
<evidence type="ECO:0000259" key="2">
    <source>
        <dbReference type="Pfam" id="PF07589"/>
    </source>
</evidence>
<feature type="chain" id="PRO_5040786752" description="Ice-binding protein C-terminal domain-containing protein" evidence="1">
    <location>
        <begin position="22"/>
        <end position="212"/>
    </location>
</feature>
<evidence type="ECO:0000313" key="4">
    <source>
        <dbReference type="Proteomes" id="UP000535182"/>
    </source>
</evidence>
<dbReference type="NCBIfam" id="TIGR02595">
    <property type="entry name" value="PEP_CTERM"/>
    <property type="match status" value="1"/>
</dbReference>
<evidence type="ECO:0000256" key="1">
    <source>
        <dbReference type="SAM" id="SignalP"/>
    </source>
</evidence>
<evidence type="ECO:0000313" key="3">
    <source>
        <dbReference type="EMBL" id="MBB5330000.1"/>
    </source>
</evidence>
<feature type="signal peptide" evidence="1">
    <location>
        <begin position="1"/>
        <end position="21"/>
    </location>
</feature>
<dbReference type="EMBL" id="JACHEB010000008">
    <property type="protein sequence ID" value="MBB5330000.1"/>
    <property type="molecule type" value="Genomic_DNA"/>
</dbReference>
<reference evidence="3 4" key="1">
    <citation type="submission" date="2020-08" db="EMBL/GenBank/DDBJ databases">
        <title>Genomic Encyclopedia of Type Strains, Phase IV (KMG-V): Genome sequencing to study the core and pangenomes of soil and plant-associated prokaryotes.</title>
        <authorList>
            <person name="Whitman W."/>
        </authorList>
    </citation>
    <scope>NUCLEOTIDE SEQUENCE [LARGE SCALE GENOMIC DNA]</scope>
    <source>
        <strain evidence="3 4">X5P2</strain>
    </source>
</reference>
<organism evidence="3 4">
    <name type="scientific">Tunturiibacter gelidiferens</name>
    <dbReference type="NCBI Taxonomy" id="3069689"/>
    <lineage>
        <taxon>Bacteria</taxon>
        <taxon>Pseudomonadati</taxon>
        <taxon>Acidobacteriota</taxon>
        <taxon>Terriglobia</taxon>
        <taxon>Terriglobales</taxon>
        <taxon>Acidobacteriaceae</taxon>
        <taxon>Tunturiibacter</taxon>
    </lineage>
</organism>
<sequence length="212" mass="22098">MRLTSLLFTAVLAFGSSHLFADAIPYGNIGQLAPDNVFTATATGKVTAYFYASDASNDDKIILWDKTSGAMTAPSLDNHSSAVGSSVSLSVKAGDSLVFILDDVSTGQYFSSVDYFGVASPANYNDDGYNHAYAATYSGGFNGIPAGTYIGMEDLPVTGLKPLSGSDLDYNDDNFVFTNVTAAATPEPSSFILFGTGLVGAAGALRRKFARG</sequence>
<keyword evidence="1" id="KW-0732">Signal</keyword>
<feature type="domain" description="Ice-binding protein C-terminal" evidence="2">
    <location>
        <begin position="184"/>
        <end position="207"/>
    </location>
</feature>
<keyword evidence="4" id="KW-1185">Reference proteome</keyword>
<dbReference type="InterPro" id="IPR013424">
    <property type="entry name" value="Ice-binding_C"/>
</dbReference>
<proteinExistence type="predicted"/>
<dbReference type="Pfam" id="PF07589">
    <property type="entry name" value="PEP-CTERM"/>
    <property type="match status" value="1"/>
</dbReference>
<comment type="caution">
    <text evidence="3">The sequence shown here is derived from an EMBL/GenBank/DDBJ whole genome shotgun (WGS) entry which is preliminary data.</text>
</comment>
<protein>
    <recommendedName>
        <fullName evidence="2">Ice-binding protein C-terminal domain-containing protein</fullName>
    </recommendedName>
</protein>
<gene>
    <name evidence="3" type="ORF">HDF14_003629</name>
</gene>
<accession>A0A9X0QGV3</accession>